<organism evidence="4 5">
    <name type="scientific">Nannochloropsis salina CCMP1776</name>
    <dbReference type="NCBI Taxonomy" id="1027361"/>
    <lineage>
        <taxon>Eukaryota</taxon>
        <taxon>Sar</taxon>
        <taxon>Stramenopiles</taxon>
        <taxon>Ochrophyta</taxon>
        <taxon>Eustigmatophyceae</taxon>
        <taxon>Eustigmatales</taxon>
        <taxon>Monodopsidaceae</taxon>
        <taxon>Microchloropsis</taxon>
        <taxon>Microchloropsis salina</taxon>
    </lineage>
</organism>
<dbReference type="GO" id="GO:0003682">
    <property type="term" value="F:chromatin binding"/>
    <property type="evidence" value="ECO:0007669"/>
    <property type="project" value="TreeGrafter"/>
</dbReference>
<evidence type="ECO:0000313" key="5">
    <source>
        <dbReference type="Proteomes" id="UP000355283"/>
    </source>
</evidence>
<comment type="subcellular location">
    <subcellularLocation>
        <location evidence="1">Nucleus</location>
    </subcellularLocation>
</comment>
<feature type="region of interest" description="Disordered" evidence="3">
    <location>
        <begin position="340"/>
        <end position="381"/>
    </location>
</feature>
<evidence type="ECO:0000256" key="1">
    <source>
        <dbReference type="ARBA" id="ARBA00004123"/>
    </source>
</evidence>
<dbReference type="PANTHER" id="PTHR13489">
    <property type="entry name" value="MINI-CHROMOSOME MAINTENANCE COMPLEX-BINDING PROTEIN"/>
    <property type="match status" value="1"/>
</dbReference>
<dbReference type="GO" id="GO:0006261">
    <property type="term" value="P:DNA-templated DNA replication"/>
    <property type="evidence" value="ECO:0007669"/>
    <property type="project" value="TreeGrafter"/>
</dbReference>
<dbReference type="InterPro" id="IPR019140">
    <property type="entry name" value="MCM_complex-bd"/>
</dbReference>
<dbReference type="AlphaFoldDB" id="A0A4D9CSU5"/>
<evidence type="ECO:0008006" key="6">
    <source>
        <dbReference type="Google" id="ProtNLM"/>
    </source>
</evidence>
<evidence type="ECO:0000256" key="2">
    <source>
        <dbReference type="ARBA" id="ARBA00023242"/>
    </source>
</evidence>
<name>A0A4D9CSU5_9STRA</name>
<sequence>MDSGPAASNSSALANMESCPDLLENPLALVQECFVSQTAISSTVPTPVTPSFHLRVSDAFRRYFERQPNALSGVPLVDPRTWAADSAPMGPLRKHRLVRFRGMVVDMLDPQFFSGMQRDPASGQVVCTMYREALTTEEAAAGAKWEPHGTVERRPLLLGPIPGEAGWVRRSQSPGIKDESALTAKKRSFCAKASGTEMDTSLTAPLSDGPAKVARLEESRADGMDLDDASALSNAPPPGPLPADSLEGLHGLQGPEPFRCLAYFYDGEEGPYPPKLNEALDVVAILSYTSAEEKDNIAGGRMEGEEEDVDVAGGADGATWRYPRLHVLLWERAGPMLLDDKAEAGGTAPSPLPSVSSHPPAPSIFAGASVPRPRPVRLTEGPDQIAHARAETIRYFARHLEGDMLAAEYLLLSLLSRVRLRRGGGEAVGNLPVNISRIKTPGLAKGLGRLLARVVARSRCLPVTLARLRDPRAWISQKDYGTNLLSTTPLQAAPGTALVLDETGLETGRLDAAGVANVQCLKGLIESQKTSCNFGYYKLDFEADCPVLVVSKSRSIFHGGALCEVPFAPASAPVAAGTSHSIPAAALSLPMGGGEEGREERAEEMSPEALASLRRYLAALAGFPVEIGEDLARHAEEEYVTLRGREAGKDLRPEDLSRWLTLTRLLSASEGSERACKRRHWNRMREMERERVGRLRGLEAGSVAQ</sequence>
<dbReference type="Pfam" id="PF09739">
    <property type="entry name" value="MCM_bind"/>
    <property type="match status" value="1"/>
</dbReference>
<comment type="caution">
    <text evidence="4">The sequence shown here is derived from an EMBL/GenBank/DDBJ whole genome shotgun (WGS) entry which is preliminary data.</text>
</comment>
<evidence type="ECO:0000313" key="4">
    <source>
        <dbReference type="EMBL" id="TFJ82282.1"/>
    </source>
</evidence>
<dbReference type="EMBL" id="SDOX01000118">
    <property type="protein sequence ID" value="TFJ82282.1"/>
    <property type="molecule type" value="Genomic_DNA"/>
</dbReference>
<dbReference type="GO" id="GO:0005634">
    <property type="term" value="C:nucleus"/>
    <property type="evidence" value="ECO:0007669"/>
    <property type="project" value="UniProtKB-SubCell"/>
</dbReference>
<accession>A0A4D9CSU5</accession>
<dbReference type="PANTHER" id="PTHR13489:SF0">
    <property type="entry name" value="MINI-CHROMOSOME MAINTENANCE COMPLEX-BINDING PROTEIN"/>
    <property type="match status" value="1"/>
</dbReference>
<keyword evidence="2" id="KW-0539">Nucleus</keyword>
<dbReference type="Proteomes" id="UP000355283">
    <property type="component" value="Unassembled WGS sequence"/>
</dbReference>
<protein>
    <recommendedName>
        <fullName evidence="6">Mini-chromosome maintenance complex-binding protein</fullName>
    </recommendedName>
</protein>
<reference evidence="4 5" key="1">
    <citation type="submission" date="2019-01" db="EMBL/GenBank/DDBJ databases">
        <title>Nuclear Genome Assembly of the Microalgal Biofuel strain Nannochloropsis salina CCMP1776.</title>
        <authorList>
            <person name="Hovde B."/>
        </authorList>
    </citation>
    <scope>NUCLEOTIDE SEQUENCE [LARGE SCALE GENOMIC DNA]</scope>
    <source>
        <strain evidence="4 5">CCMP1776</strain>
    </source>
</reference>
<evidence type="ECO:0000256" key="3">
    <source>
        <dbReference type="SAM" id="MobiDB-lite"/>
    </source>
</evidence>
<keyword evidence="5" id="KW-1185">Reference proteome</keyword>
<gene>
    <name evidence="4" type="ORF">NSK_006402</name>
</gene>
<proteinExistence type="predicted"/>
<dbReference type="OrthoDB" id="329666at2759"/>